<evidence type="ECO:0000313" key="2">
    <source>
        <dbReference type="Proteomes" id="UP001057375"/>
    </source>
</evidence>
<gene>
    <name evidence="1" type="ORF">ADUPG1_004694</name>
</gene>
<comment type="caution">
    <text evidence="1">The sequence shown here is derived from an EMBL/GenBank/DDBJ whole genome shotgun (WGS) entry which is preliminary data.</text>
</comment>
<dbReference type="Proteomes" id="UP001057375">
    <property type="component" value="Unassembled WGS sequence"/>
</dbReference>
<dbReference type="EMBL" id="BQXS01007210">
    <property type="protein sequence ID" value="GKT26330.1"/>
    <property type="molecule type" value="Genomic_DNA"/>
</dbReference>
<evidence type="ECO:0008006" key="3">
    <source>
        <dbReference type="Google" id="ProtNLM"/>
    </source>
</evidence>
<organism evidence="1 2">
    <name type="scientific">Aduncisulcus paluster</name>
    <dbReference type="NCBI Taxonomy" id="2918883"/>
    <lineage>
        <taxon>Eukaryota</taxon>
        <taxon>Metamonada</taxon>
        <taxon>Carpediemonas-like organisms</taxon>
        <taxon>Aduncisulcus</taxon>
    </lineage>
</organism>
<dbReference type="CDD" id="cd00303">
    <property type="entry name" value="retropepsin_like"/>
    <property type="match status" value="1"/>
</dbReference>
<feature type="non-terminal residue" evidence="1">
    <location>
        <position position="162"/>
    </location>
</feature>
<proteinExistence type="predicted"/>
<protein>
    <recommendedName>
        <fullName evidence="3">Peptidase A2 domain-containing protein</fullName>
    </recommendedName>
</protein>
<accession>A0ABQ5K2I0</accession>
<sequence>MALLDSGSNINLLSKEAAERHHLLPDSWERKKLGHEILGVASSSLKVEGEVELVVSIQRKGGITPCRKRIPFWLCENLSTGDGVILGFKAAVALGAIKVMVPVEEESASEPGEETRQGAEVEVEDWIKEAEELAKQFKCAALHCDRPHKVAAQAKGLSVEEL</sequence>
<evidence type="ECO:0000313" key="1">
    <source>
        <dbReference type="EMBL" id="GKT26330.1"/>
    </source>
</evidence>
<keyword evidence="2" id="KW-1185">Reference proteome</keyword>
<name>A0ABQ5K2I0_9EUKA</name>
<reference evidence="1" key="1">
    <citation type="submission" date="2022-03" db="EMBL/GenBank/DDBJ databases">
        <title>Draft genome sequence of Aduncisulcus paluster, a free-living microaerophilic Fornicata.</title>
        <authorList>
            <person name="Yuyama I."/>
            <person name="Kume K."/>
            <person name="Tamura T."/>
            <person name="Inagaki Y."/>
            <person name="Hashimoto T."/>
        </authorList>
    </citation>
    <scope>NUCLEOTIDE SEQUENCE</scope>
    <source>
        <strain evidence="1">NY0171</strain>
    </source>
</reference>